<dbReference type="Pfam" id="PF00856">
    <property type="entry name" value="SET"/>
    <property type="match status" value="1"/>
</dbReference>
<keyword evidence="12" id="KW-1185">Reference proteome</keyword>
<comment type="caution">
    <text evidence="11">The sequence shown here is derived from an EMBL/GenBank/DDBJ whole genome shotgun (WGS) entry which is preliminary data.</text>
</comment>
<keyword evidence="7" id="KW-0539">Nucleus</keyword>
<dbReference type="OrthoDB" id="5838894at2759"/>
<evidence type="ECO:0000256" key="8">
    <source>
        <dbReference type="SAM" id="MobiDB-lite"/>
    </source>
</evidence>
<dbReference type="GO" id="GO:0008168">
    <property type="term" value="F:methyltransferase activity"/>
    <property type="evidence" value="ECO:0007669"/>
    <property type="project" value="UniProtKB-KW"/>
</dbReference>
<evidence type="ECO:0000313" key="11">
    <source>
        <dbReference type="EMBL" id="PIC19232.1"/>
    </source>
</evidence>
<dbReference type="InterPro" id="IPR003616">
    <property type="entry name" value="Post-SET_dom"/>
</dbReference>
<organism evidence="11 12">
    <name type="scientific">Caenorhabditis nigoni</name>
    <dbReference type="NCBI Taxonomy" id="1611254"/>
    <lineage>
        <taxon>Eukaryota</taxon>
        <taxon>Metazoa</taxon>
        <taxon>Ecdysozoa</taxon>
        <taxon>Nematoda</taxon>
        <taxon>Chromadorea</taxon>
        <taxon>Rhabditida</taxon>
        <taxon>Rhabditina</taxon>
        <taxon>Rhabditomorpha</taxon>
        <taxon>Rhabditoidea</taxon>
        <taxon>Rhabditidae</taxon>
        <taxon>Peloderinae</taxon>
        <taxon>Caenorhabditis</taxon>
    </lineage>
</organism>
<evidence type="ECO:0008006" key="13">
    <source>
        <dbReference type="Google" id="ProtNLM"/>
    </source>
</evidence>
<dbReference type="Gene3D" id="2.170.270.10">
    <property type="entry name" value="SET domain"/>
    <property type="match status" value="1"/>
</dbReference>
<name>A0A2G5SW83_9PELO</name>
<evidence type="ECO:0000256" key="1">
    <source>
        <dbReference type="ARBA" id="ARBA00004123"/>
    </source>
</evidence>
<dbReference type="STRING" id="1611254.A0A2G5SW83"/>
<protein>
    <recommendedName>
        <fullName evidence="13">SET domain-containing protein</fullName>
    </recommendedName>
</protein>
<comment type="subcellular location">
    <subcellularLocation>
        <location evidence="2">Chromosome</location>
    </subcellularLocation>
    <subcellularLocation>
        <location evidence="1">Nucleus</location>
    </subcellularLocation>
</comment>
<dbReference type="EMBL" id="PDUG01000006">
    <property type="protein sequence ID" value="PIC19232.1"/>
    <property type="molecule type" value="Genomic_DNA"/>
</dbReference>
<evidence type="ECO:0000313" key="12">
    <source>
        <dbReference type="Proteomes" id="UP000230233"/>
    </source>
</evidence>
<dbReference type="GO" id="GO:0005634">
    <property type="term" value="C:nucleus"/>
    <property type="evidence" value="ECO:0007669"/>
    <property type="project" value="UniProtKB-SubCell"/>
</dbReference>
<dbReference type="PANTHER" id="PTHR22884">
    <property type="entry name" value="SET DOMAIN PROTEINS"/>
    <property type="match status" value="1"/>
</dbReference>
<evidence type="ECO:0000256" key="6">
    <source>
        <dbReference type="ARBA" id="ARBA00022691"/>
    </source>
</evidence>
<keyword evidence="6" id="KW-0949">S-adenosyl-L-methionine</keyword>
<keyword evidence="5" id="KW-0808">Transferase</keyword>
<dbReference type="SUPFAM" id="SSF82199">
    <property type="entry name" value="SET domain"/>
    <property type="match status" value="1"/>
</dbReference>
<dbReference type="PROSITE" id="PS50280">
    <property type="entry name" value="SET"/>
    <property type="match status" value="1"/>
</dbReference>
<dbReference type="InterPro" id="IPR050777">
    <property type="entry name" value="SET2_Histone-Lys_MeTrsfase"/>
</dbReference>
<evidence type="ECO:0000256" key="7">
    <source>
        <dbReference type="ARBA" id="ARBA00023242"/>
    </source>
</evidence>
<evidence type="ECO:0000259" key="9">
    <source>
        <dbReference type="PROSITE" id="PS50280"/>
    </source>
</evidence>
<sequence>MVFILHREPTQQEVISYSYLHFTTFFTFKVAATAKAMKQVHKFTESYDDDKTKLHKSPACKNDECVDCSDDTCPNFCKRQECPPECKKDCKNQLSRAKPKSVPFFIGEAGSKGRGLYAKTNISRDDRILYFTGEVISKEECLKRMEKYEGEGVEHSYLFECGKFVCDSTKHGNAGKFANNSCNANMHAVQWKIHNTNRSYRGVVFTAARDIKKGEELTIRYNFDCDPSVKRVCLCGELNCTGTMNKIAQSSKRNIKEEDHKKNGTTSKKRRVESSGASGKKKEKTSTFQSIGAYVHSTKVPKNEKKKYKNYLTNFLIRSQCKLEELGNPREALIRREDLHQKAISSEAVNIPSVRVAY</sequence>
<dbReference type="GO" id="GO:0005694">
    <property type="term" value="C:chromosome"/>
    <property type="evidence" value="ECO:0007669"/>
    <property type="project" value="UniProtKB-SubCell"/>
</dbReference>
<dbReference type="GO" id="GO:0032259">
    <property type="term" value="P:methylation"/>
    <property type="evidence" value="ECO:0007669"/>
    <property type="project" value="UniProtKB-KW"/>
</dbReference>
<reference evidence="12" key="1">
    <citation type="submission" date="2017-10" db="EMBL/GenBank/DDBJ databases">
        <title>Rapid genome shrinkage in a self-fertile nematode reveals novel sperm competition proteins.</title>
        <authorList>
            <person name="Yin D."/>
            <person name="Schwarz E.M."/>
            <person name="Thomas C.G."/>
            <person name="Felde R.L."/>
            <person name="Korf I.F."/>
            <person name="Cutter A.D."/>
            <person name="Schartner C.M."/>
            <person name="Ralston E.J."/>
            <person name="Meyer B.J."/>
            <person name="Haag E.S."/>
        </authorList>
    </citation>
    <scope>NUCLEOTIDE SEQUENCE [LARGE SCALE GENOMIC DNA]</scope>
    <source>
        <strain evidence="12">JU1422</strain>
    </source>
</reference>
<evidence type="ECO:0000259" key="10">
    <source>
        <dbReference type="PROSITE" id="PS50868"/>
    </source>
</evidence>
<feature type="domain" description="SET" evidence="9">
    <location>
        <begin position="99"/>
        <end position="222"/>
    </location>
</feature>
<accession>A0A2G5SW83</accession>
<feature type="domain" description="Post-SET" evidence="10">
    <location>
        <begin position="229"/>
        <end position="245"/>
    </location>
</feature>
<feature type="region of interest" description="Disordered" evidence="8">
    <location>
        <begin position="249"/>
        <end position="284"/>
    </location>
</feature>
<evidence type="ECO:0000256" key="4">
    <source>
        <dbReference type="ARBA" id="ARBA00022603"/>
    </source>
</evidence>
<dbReference type="PROSITE" id="PS50868">
    <property type="entry name" value="POST_SET"/>
    <property type="match status" value="1"/>
</dbReference>
<gene>
    <name evidence="11" type="primary">Cnig_chr_X.g24853</name>
    <name evidence="11" type="ORF">B9Z55_024853</name>
</gene>
<dbReference type="SMART" id="SM00317">
    <property type="entry name" value="SET"/>
    <property type="match status" value="1"/>
</dbReference>
<evidence type="ECO:0000256" key="3">
    <source>
        <dbReference type="ARBA" id="ARBA00022454"/>
    </source>
</evidence>
<evidence type="ECO:0000256" key="2">
    <source>
        <dbReference type="ARBA" id="ARBA00004286"/>
    </source>
</evidence>
<dbReference type="InterPro" id="IPR001214">
    <property type="entry name" value="SET_dom"/>
</dbReference>
<keyword evidence="3" id="KW-0158">Chromosome</keyword>
<proteinExistence type="predicted"/>
<evidence type="ECO:0000256" key="5">
    <source>
        <dbReference type="ARBA" id="ARBA00022679"/>
    </source>
</evidence>
<dbReference type="InterPro" id="IPR046341">
    <property type="entry name" value="SET_dom_sf"/>
</dbReference>
<dbReference type="AlphaFoldDB" id="A0A2G5SW83"/>
<dbReference type="Proteomes" id="UP000230233">
    <property type="component" value="Chromosome X"/>
</dbReference>
<keyword evidence="4" id="KW-0489">Methyltransferase</keyword>